<dbReference type="InterPro" id="IPR000477">
    <property type="entry name" value="RT_dom"/>
</dbReference>
<feature type="compositionally biased region" description="Basic and acidic residues" evidence="5">
    <location>
        <begin position="19"/>
        <end position="28"/>
    </location>
</feature>
<proteinExistence type="inferred from homology"/>
<protein>
    <submittedName>
        <fullName evidence="10">Reverse transcriptase</fullName>
    </submittedName>
</protein>
<dbReference type="GO" id="GO:0008270">
    <property type="term" value="F:zinc ion binding"/>
    <property type="evidence" value="ECO:0007669"/>
    <property type="project" value="UniProtKB-KW"/>
</dbReference>
<evidence type="ECO:0000256" key="3">
    <source>
        <dbReference type="ARBA" id="ARBA00022801"/>
    </source>
</evidence>
<evidence type="ECO:0000256" key="5">
    <source>
        <dbReference type="SAM" id="MobiDB-lite"/>
    </source>
</evidence>
<sequence>MKERKKKKKSSPAEDSDSHDESKAEDKNKHLKKVTSILSRRQELCTLRSLWARVTRIFFRNRETGSEGARDVAKRRVNRDVLLNFSGRPRKEPPDEPSGTSSNFMDSIPDAINSSIDHPSVPSKEKTTLYGNSLICLVPYCNSLICPINDCNRLYSGTDTATSRSVIRHLARDHEMTSLVLYKCRFCNFSTSQTTVPVKAVWKHVRDAHPIYTIEHTEQERFQCLHIGCDKSFKTKHGLSNHVRVHKPKPETIKSITRAKYPPKTRDVDKDLVSNNTANSSLKPLSPKPDDSRTSTSQHSDKPTTSTCMNISTTNPTSVNKVLSPPSTINSPALPPDTSSTPTEKSSTNGSPIKTQPTSPSVAPSSLHFNISKTPPQVQPSFISRFSSIITDLLFSSSPPKYESSVIEMHANKCETNTNPSDDSQSSTKTINLETTSIFTDTINLVESTMEADELDLGIAPIDLQKLEDPTGWTDDTIILEYLKLKLLPLDSKLLIVDSLIWNKMNDSGMVRKYTRPKFREDWSTLLVPINENNFHWTIAVAKPTGTVRFFNTAGAVLMNEIEKKLIRIVQEIRGTTEEPSIVRVNPKHFYQQTDNNSCGPSICLIAERLIESEISGGQANLKFNLKETEKWRKTATNLLKIKFPDVVLSSTLPPGSNNLQKKPPINQHNQNHQPKATHTSNKTSTAIKRTAQSLPTKPKWQQSIQCSPQKEYQKPQLPAQVLRTIKTELSKPQTWNEFCRTTFKFTAMIRALQEGKDPLDDKNLHFHRMDPKKIPPRELKEQYDKPNTTANIASLYRQSKKKAISKILDDVSPQCEIDTKTVTEYFKEQYKPAFCKRFNDFEKVMSKPDRLNENFVRPINRQEVRRIFERTKNSATGEDRISYKELRDIDPSFGILVKIFNRCLQEQKIPPHWKRAYTILIYKKGDKSKMQNWRPIALTNTIYKIYTSIWAQRLQNLPELISPDQKGFTKLDGCGEHIALLRNAIHRATNSKQEIAVAWLDLTNAFGSIPHDAIIQSLQAYGFPGEFVALVRDLYTDTSTTVRTKNNITESILIYAGVKQGCPLSPQLFNLAIEPILRRYKNRFQDPLKLNDVPIQLMAFADDLAMVSKTEKDLQEGLNAINIDSKNRGLKFNAQKCATLHVKKGQILPTTFKIDGAEIGALKNQEHYVYLGTELGKNARSWLKAKATKLIDDLKKIESSKLMPWQKLDAIKVFIITRMVYIIRHGDPFLEDLKELDRAIKYSIRTICKLPHLGTPQHYIYGSINKGGLGILSLEEEYHMQSINSISRLGSSPDNKIRTFFDNLLKKGVNKFLGKIQTEATPKEICEFLSGKTSNQFNAFTTNNESHGLLSRIRRSARALKHKTHGFKNFEFFYEKDILMLRIQTADYKDYTLDLRKKQRFYDTLRFLVQKNHIDLLTSTNYKSAGNSTKAIQLDAASSNFNKTGQGISISGWRFVHRARLNLHVLNAHPRHSKEGMEPRSEDEKRCRRCNHKTENLNHILCHCFQAHGPDITRRHNAVVDRLVEMIPNKKNKNMEIRLNMTTGSGNRTRPDILKIDHVEKRAIIIDVACPFEREQNSLHEAARRKIQKYSNEASILRGQGYKVYMGAFVVGALGAWYSGNNAALKALGIHKRFHRRLTSTIIGETIEHSKNIFYRHIMGDNYKLPNNIYYRAMSQQLQA</sequence>
<evidence type="ECO:0000259" key="6">
    <source>
        <dbReference type="PROSITE" id="PS50157"/>
    </source>
</evidence>
<comment type="similarity">
    <text evidence="1">Belongs to the peptidase C48 family.</text>
</comment>
<organism evidence="9 10">
    <name type="scientific">Acrobeloides nanus</name>
    <dbReference type="NCBI Taxonomy" id="290746"/>
    <lineage>
        <taxon>Eukaryota</taxon>
        <taxon>Metazoa</taxon>
        <taxon>Ecdysozoa</taxon>
        <taxon>Nematoda</taxon>
        <taxon>Chromadorea</taxon>
        <taxon>Rhabditida</taxon>
        <taxon>Tylenchina</taxon>
        <taxon>Cephalobomorpha</taxon>
        <taxon>Cephaloboidea</taxon>
        <taxon>Cephalobidae</taxon>
        <taxon>Acrobeloides</taxon>
    </lineage>
</organism>
<dbReference type="Proteomes" id="UP000887540">
    <property type="component" value="Unplaced"/>
</dbReference>
<reference evidence="10" key="1">
    <citation type="submission" date="2022-11" db="UniProtKB">
        <authorList>
            <consortium name="WormBaseParasite"/>
        </authorList>
    </citation>
    <scope>IDENTIFICATION</scope>
</reference>
<dbReference type="InterPro" id="IPR038765">
    <property type="entry name" value="Papain-like_cys_pep_sf"/>
</dbReference>
<dbReference type="WBParaSite" id="ACRNAN_scaffold9608.g30943.t1">
    <property type="protein sequence ID" value="ACRNAN_scaffold9608.g30943.t1"/>
    <property type="gene ID" value="ACRNAN_scaffold9608.g30943"/>
</dbReference>
<dbReference type="InterPro" id="IPR013087">
    <property type="entry name" value="Znf_C2H2_type"/>
</dbReference>
<feature type="domain" description="Reverse transcriptase" evidence="8">
    <location>
        <begin position="903"/>
        <end position="1176"/>
    </location>
</feature>
<dbReference type="Gene3D" id="3.30.70.270">
    <property type="match status" value="1"/>
</dbReference>
<feature type="domain" description="Ubiquitin-like protease family profile" evidence="7">
    <location>
        <begin position="457"/>
        <end position="610"/>
    </location>
</feature>
<feature type="compositionally biased region" description="Polar residues" evidence="5">
    <location>
        <begin position="653"/>
        <end position="711"/>
    </location>
</feature>
<evidence type="ECO:0000313" key="9">
    <source>
        <dbReference type="Proteomes" id="UP000887540"/>
    </source>
</evidence>
<feature type="region of interest" description="Disordered" evidence="5">
    <location>
        <begin position="653"/>
        <end position="712"/>
    </location>
</feature>
<dbReference type="PROSITE" id="PS00028">
    <property type="entry name" value="ZINC_FINGER_C2H2_1"/>
    <property type="match status" value="1"/>
</dbReference>
<feature type="domain" description="C2H2-type" evidence="6">
    <location>
        <begin position="222"/>
        <end position="251"/>
    </location>
</feature>
<dbReference type="SUPFAM" id="SSF57667">
    <property type="entry name" value="beta-beta-alpha zinc fingers"/>
    <property type="match status" value="1"/>
</dbReference>
<evidence type="ECO:0000259" key="8">
    <source>
        <dbReference type="PROSITE" id="PS50878"/>
    </source>
</evidence>
<keyword evidence="3" id="KW-0378">Hydrolase</keyword>
<feature type="region of interest" description="Disordered" evidence="5">
    <location>
        <begin position="245"/>
        <end position="373"/>
    </location>
</feature>
<dbReference type="SUPFAM" id="SSF54001">
    <property type="entry name" value="Cysteine proteinases"/>
    <property type="match status" value="1"/>
</dbReference>
<feature type="compositionally biased region" description="Polar residues" evidence="5">
    <location>
        <begin position="273"/>
        <end position="283"/>
    </location>
</feature>
<dbReference type="Gene3D" id="3.30.160.60">
    <property type="entry name" value="Classic Zinc Finger"/>
    <property type="match status" value="1"/>
</dbReference>
<keyword evidence="2" id="KW-0645">Protease</keyword>
<name>A0A914EMM8_9BILA</name>
<dbReference type="SUPFAM" id="SSF56672">
    <property type="entry name" value="DNA/RNA polymerases"/>
    <property type="match status" value="1"/>
</dbReference>
<dbReference type="PROSITE" id="PS50600">
    <property type="entry name" value="ULP_PROTEASE"/>
    <property type="match status" value="1"/>
</dbReference>
<dbReference type="InterPro" id="IPR003653">
    <property type="entry name" value="Peptidase_C48_C"/>
</dbReference>
<keyword evidence="4" id="KW-0479">Metal-binding</keyword>
<feature type="region of interest" description="Disordered" evidence="5">
    <location>
        <begin position="84"/>
        <end position="109"/>
    </location>
</feature>
<keyword evidence="4" id="KW-0863">Zinc-finger</keyword>
<dbReference type="SMART" id="SM00355">
    <property type="entry name" value="ZnF_C2H2"/>
    <property type="match status" value="3"/>
</dbReference>
<dbReference type="PROSITE" id="PS50157">
    <property type="entry name" value="ZINC_FINGER_C2H2_2"/>
    <property type="match status" value="1"/>
</dbReference>
<dbReference type="CDD" id="cd01650">
    <property type="entry name" value="RT_nLTR_like"/>
    <property type="match status" value="1"/>
</dbReference>
<dbReference type="InterPro" id="IPR036236">
    <property type="entry name" value="Znf_C2H2_sf"/>
</dbReference>
<dbReference type="GO" id="GO:0006508">
    <property type="term" value="P:proteolysis"/>
    <property type="evidence" value="ECO:0007669"/>
    <property type="project" value="UniProtKB-KW"/>
</dbReference>
<dbReference type="InterPro" id="IPR043128">
    <property type="entry name" value="Rev_trsase/Diguanyl_cyclase"/>
</dbReference>
<evidence type="ECO:0000313" key="10">
    <source>
        <dbReference type="WBParaSite" id="ACRNAN_scaffold9608.g30943.t1"/>
    </source>
</evidence>
<evidence type="ECO:0000256" key="1">
    <source>
        <dbReference type="ARBA" id="ARBA00005234"/>
    </source>
</evidence>
<evidence type="ECO:0000256" key="4">
    <source>
        <dbReference type="PROSITE-ProRule" id="PRU00042"/>
    </source>
</evidence>
<evidence type="ECO:0000256" key="2">
    <source>
        <dbReference type="ARBA" id="ARBA00022670"/>
    </source>
</evidence>
<feature type="compositionally biased region" description="Basic residues" evidence="5">
    <location>
        <begin position="1"/>
        <end position="10"/>
    </location>
</feature>
<feature type="compositionally biased region" description="Polar residues" evidence="5">
    <location>
        <begin position="294"/>
        <end position="373"/>
    </location>
</feature>
<dbReference type="PROSITE" id="PS50878">
    <property type="entry name" value="RT_POL"/>
    <property type="match status" value="1"/>
</dbReference>
<keyword evidence="9" id="KW-1185">Reference proteome</keyword>
<accession>A0A914EMM8</accession>
<evidence type="ECO:0000259" key="7">
    <source>
        <dbReference type="PROSITE" id="PS50600"/>
    </source>
</evidence>
<dbReference type="Gene3D" id="3.40.395.10">
    <property type="entry name" value="Adenoviral Proteinase, Chain A"/>
    <property type="match status" value="1"/>
</dbReference>
<dbReference type="Pfam" id="PF00078">
    <property type="entry name" value="RVT_1"/>
    <property type="match status" value="1"/>
</dbReference>
<dbReference type="InterPro" id="IPR043502">
    <property type="entry name" value="DNA/RNA_pol_sf"/>
</dbReference>
<dbReference type="PANTHER" id="PTHR19446">
    <property type="entry name" value="REVERSE TRANSCRIPTASES"/>
    <property type="match status" value="1"/>
</dbReference>
<dbReference type="GO" id="GO:0008234">
    <property type="term" value="F:cysteine-type peptidase activity"/>
    <property type="evidence" value="ECO:0007669"/>
    <property type="project" value="InterPro"/>
</dbReference>
<feature type="region of interest" description="Disordered" evidence="5">
    <location>
        <begin position="1"/>
        <end position="28"/>
    </location>
</feature>
<dbReference type="Gene3D" id="3.10.10.10">
    <property type="entry name" value="HIV Type 1 Reverse Transcriptase, subunit A, domain 1"/>
    <property type="match status" value="1"/>
</dbReference>
<keyword evidence="4" id="KW-0862">Zinc</keyword>
<dbReference type="Pfam" id="PF02902">
    <property type="entry name" value="Peptidase_C48"/>
    <property type="match status" value="1"/>
</dbReference>